<evidence type="ECO:0000313" key="1">
    <source>
        <dbReference type="EMBL" id="SVA49180.1"/>
    </source>
</evidence>
<dbReference type="SUPFAM" id="SSF47336">
    <property type="entry name" value="ACP-like"/>
    <property type="match status" value="1"/>
</dbReference>
<name>A0A381W9G2_9ZZZZ</name>
<sequence>MDVPISEINDESSPESIESWDSFNSYVLLDELETEFKTEFSIDEVVETKNVADIKKYLKKHGIELND</sequence>
<gene>
    <name evidence="1" type="ORF">METZ01_LOCUS102034</name>
</gene>
<dbReference type="AlphaFoldDB" id="A0A381W9G2"/>
<evidence type="ECO:0008006" key="2">
    <source>
        <dbReference type="Google" id="ProtNLM"/>
    </source>
</evidence>
<organism evidence="1">
    <name type="scientific">marine metagenome</name>
    <dbReference type="NCBI Taxonomy" id="408172"/>
    <lineage>
        <taxon>unclassified sequences</taxon>
        <taxon>metagenomes</taxon>
        <taxon>ecological metagenomes</taxon>
    </lineage>
</organism>
<protein>
    <recommendedName>
        <fullName evidence="2">Carrier domain-containing protein</fullName>
    </recommendedName>
</protein>
<dbReference type="EMBL" id="UINC01011113">
    <property type="protein sequence ID" value="SVA49180.1"/>
    <property type="molecule type" value="Genomic_DNA"/>
</dbReference>
<proteinExistence type="predicted"/>
<reference evidence="1" key="1">
    <citation type="submission" date="2018-05" db="EMBL/GenBank/DDBJ databases">
        <authorList>
            <person name="Lanie J.A."/>
            <person name="Ng W.-L."/>
            <person name="Kazmierczak K.M."/>
            <person name="Andrzejewski T.M."/>
            <person name="Davidsen T.M."/>
            <person name="Wayne K.J."/>
            <person name="Tettelin H."/>
            <person name="Glass J.I."/>
            <person name="Rusch D."/>
            <person name="Podicherti R."/>
            <person name="Tsui H.-C.T."/>
            <person name="Winkler M.E."/>
        </authorList>
    </citation>
    <scope>NUCLEOTIDE SEQUENCE</scope>
</reference>
<dbReference type="InterPro" id="IPR036736">
    <property type="entry name" value="ACP-like_sf"/>
</dbReference>
<dbReference type="Gene3D" id="1.10.1200.10">
    <property type="entry name" value="ACP-like"/>
    <property type="match status" value="1"/>
</dbReference>
<accession>A0A381W9G2</accession>